<name>A0A937CR62_9HYPH</name>
<feature type="transmembrane region" description="Helical" evidence="6">
    <location>
        <begin position="6"/>
        <end position="29"/>
    </location>
</feature>
<dbReference type="GO" id="GO:0015171">
    <property type="term" value="F:amino acid transmembrane transporter activity"/>
    <property type="evidence" value="ECO:0007669"/>
    <property type="project" value="TreeGrafter"/>
</dbReference>
<dbReference type="EMBL" id="JAEQNC010000024">
    <property type="protein sequence ID" value="MBL0375429.1"/>
    <property type="molecule type" value="Genomic_DNA"/>
</dbReference>
<feature type="transmembrane region" description="Helical" evidence="6">
    <location>
        <begin position="71"/>
        <end position="92"/>
    </location>
</feature>
<keyword evidence="5 6" id="KW-0472">Membrane</keyword>
<evidence type="ECO:0000256" key="4">
    <source>
        <dbReference type="ARBA" id="ARBA00022989"/>
    </source>
</evidence>
<comment type="caution">
    <text evidence="7">The sequence shown here is derived from an EMBL/GenBank/DDBJ whole genome shotgun (WGS) entry which is preliminary data.</text>
</comment>
<sequence length="210" mass="21913">MASLNVLLAFAITTAIFAFIPGPAMLYAAARTMAGGRSAGLMAVLGIHLGAYAHIIAAAAGLSALFHAVPVAYTVVKFAGAAYLVWLGFSLFRSKDVSLESAVGNAPKDRRRAFLQSVTVEVLNPKTAIFFLAFLPQFAKDGAGLPIWVQLAILGTVVNLIFTLADVVSVLLADLILSRLKQSGGVQRLVRKAGGTILIGLGAHLALQKG</sequence>
<gene>
    <name evidence="7" type="ORF">JJB09_25815</name>
</gene>
<organism evidence="7 8">
    <name type="scientific">Rhizobium setariae</name>
    <dbReference type="NCBI Taxonomy" id="2801340"/>
    <lineage>
        <taxon>Bacteria</taxon>
        <taxon>Pseudomonadati</taxon>
        <taxon>Pseudomonadota</taxon>
        <taxon>Alphaproteobacteria</taxon>
        <taxon>Hyphomicrobiales</taxon>
        <taxon>Rhizobiaceae</taxon>
        <taxon>Rhizobium/Agrobacterium group</taxon>
        <taxon>Rhizobium</taxon>
    </lineage>
</organism>
<proteinExistence type="predicted"/>
<keyword evidence="3 6" id="KW-0812">Transmembrane</keyword>
<evidence type="ECO:0000313" key="7">
    <source>
        <dbReference type="EMBL" id="MBL0375429.1"/>
    </source>
</evidence>
<dbReference type="PANTHER" id="PTHR30086:SF20">
    <property type="entry name" value="ARGININE EXPORTER PROTEIN ARGO-RELATED"/>
    <property type="match status" value="1"/>
</dbReference>
<dbReference type="Pfam" id="PF01810">
    <property type="entry name" value="LysE"/>
    <property type="match status" value="1"/>
</dbReference>
<dbReference type="AlphaFoldDB" id="A0A937CR62"/>
<protein>
    <submittedName>
        <fullName evidence="7">LysE family translocator</fullName>
    </submittedName>
</protein>
<dbReference type="InterPro" id="IPR001123">
    <property type="entry name" value="LeuE-type"/>
</dbReference>
<feature type="transmembrane region" description="Helical" evidence="6">
    <location>
        <begin position="113"/>
        <end position="135"/>
    </location>
</feature>
<evidence type="ECO:0000256" key="1">
    <source>
        <dbReference type="ARBA" id="ARBA00004651"/>
    </source>
</evidence>
<dbReference type="PANTHER" id="PTHR30086">
    <property type="entry name" value="ARGININE EXPORTER PROTEIN ARGO"/>
    <property type="match status" value="1"/>
</dbReference>
<feature type="transmembrane region" description="Helical" evidence="6">
    <location>
        <begin position="41"/>
        <end position="65"/>
    </location>
</feature>
<evidence type="ECO:0000256" key="6">
    <source>
        <dbReference type="SAM" id="Phobius"/>
    </source>
</evidence>
<dbReference type="Proteomes" id="UP000633219">
    <property type="component" value="Unassembled WGS sequence"/>
</dbReference>
<keyword evidence="4 6" id="KW-1133">Transmembrane helix</keyword>
<keyword evidence="2" id="KW-1003">Cell membrane</keyword>
<dbReference type="PIRSF" id="PIRSF006324">
    <property type="entry name" value="LeuE"/>
    <property type="match status" value="1"/>
</dbReference>
<reference evidence="7" key="1">
    <citation type="submission" date="2021-01" db="EMBL/GenBank/DDBJ databases">
        <title>Rhizobium sp. strain KVB221 16S ribosomal RNA gene Genome sequencing and assembly.</title>
        <authorList>
            <person name="Kang M."/>
        </authorList>
    </citation>
    <scope>NUCLEOTIDE SEQUENCE</scope>
    <source>
        <strain evidence="7">KVB221</strain>
    </source>
</reference>
<evidence type="ECO:0000256" key="5">
    <source>
        <dbReference type="ARBA" id="ARBA00023136"/>
    </source>
</evidence>
<accession>A0A937CR62</accession>
<dbReference type="RefSeq" id="WP_201663974.1">
    <property type="nucleotide sequence ID" value="NZ_JAEQNC010000024.1"/>
</dbReference>
<comment type="subcellular location">
    <subcellularLocation>
        <location evidence="1">Cell membrane</location>
        <topology evidence="1">Multi-pass membrane protein</topology>
    </subcellularLocation>
</comment>
<evidence type="ECO:0000256" key="2">
    <source>
        <dbReference type="ARBA" id="ARBA00022475"/>
    </source>
</evidence>
<keyword evidence="8" id="KW-1185">Reference proteome</keyword>
<evidence type="ECO:0000313" key="8">
    <source>
        <dbReference type="Proteomes" id="UP000633219"/>
    </source>
</evidence>
<feature type="transmembrane region" description="Helical" evidence="6">
    <location>
        <begin position="147"/>
        <end position="177"/>
    </location>
</feature>
<dbReference type="GO" id="GO:0005886">
    <property type="term" value="C:plasma membrane"/>
    <property type="evidence" value="ECO:0007669"/>
    <property type="project" value="UniProtKB-SubCell"/>
</dbReference>
<evidence type="ECO:0000256" key="3">
    <source>
        <dbReference type="ARBA" id="ARBA00022692"/>
    </source>
</evidence>